<accession>A0A062V396</accession>
<keyword evidence="6 7" id="KW-0472">Membrane</keyword>
<dbReference type="PANTHER" id="PTHR34229:SF1">
    <property type="entry name" value="METAL TRANSPORT PROTEIN HI_1621-RELATED"/>
    <property type="match status" value="1"/>
</dbReference>
<gene>
    <name evidence="8" type="ORF">ANME2D_00616</name>
</gene>
<dbReference type="GO" id="GO:0005886">
    <property type="term" value="C:plasma membrane"/>
    <property type="evidence" value="ECO:0007669"/>
    <property type="project" value="UniProtKB-SubCell"/>
</dbReference>
<dbReference type="EMBL" id="JMIY01000001">
    <property type="protein sequence ID" value="KCZ73546.1"/>
    <property type="molecule type" value="Genomic_DNA"/>
</dbReference>
<keyword evidence="3" id="KW-1003">Cell membrane</keyword>
<feature type="transmembrane region" description="Helical" evidence="7">
    <location>
        <begin position="185"/>
        <end position="210"/>
    </location>
</feature>
<dbReference type="Pfam" id="PF01891">
    <property type="entry name" value="CbiM"/>
    <property type="match status" value="1"/>
</dbReference>
<dbReference type="GO" id="GO:0000041">
    <property type="term" value="P:transition metal ion transport"/>
    <property type="evidence" value="ECO:0007669"/>
    <property type="project" value="InterPro"/>
</dbReference>
<evidence type="ECO:0000256" key="7">
    <source>
        <dbReference type="SAM" id="Phobius"/>
    </source>
</evidence>
<keyword evidence="5 7" id="KW-1133">Transmembrane helix</keyword>
<comment type="caution">
    <text evidence="8">The sequence shown here is derived from an EMBL/GenBank/DDBJ whole genome shotgun (WGS) entry which is preliminary data.</text>
</comment>
<evidence type="ECO:0000256" key="1">
    <source>
        <dbReference type="ARBA" id="ARBA00004651"/>
    </source>
</evidence>
<dbReference type="RefSeq" id="WP_048089044.1">
    <property type="nucleotide sequence ID" value="NZ_JMIY01000001.1"/>
</dbReference>
<dbReference type="Gene3D" id="1.10.1760.20">
    <property type="match status" value="1"/>
</dbReference>
<dbReference type="AlphaFoldDB" id="A0A062V396"/>
<evidence type="ECO:0000313" key="9">
    <source>
        <dbReference type="Proteomes" id="UP000027153"/>
    </source>
</evidence>
<evidence type="ECO:0000313" key="8">
    <source>
        <dbReference type="EMBL" id="KCZ73546.1"/>
    </source>
</evidence>
<name>A0A062V396_9EURY</name>
<keyword evidence="4 7" id="KW-0812">Transmembrane</keyword>
<organism evidence="8 9">
    <name type="scientific">Candidatus Methanoperedens nitratireducens</name>
    <dbReference type="NCBI Taxonomy" id="1392998"/>
    <lineage>
        <taxon>Archaea</taxon>
        <taxon>Methanobacteriati</taxon>
        <taxon>Methanobacteriota</taxon>
        <taxon>Stenosarchaea group</taxon>
        <taxon>Methanomicrobia</taxon>
        <taxon>Methanosarcinales</taxon>
        <taxon>ANME-2 cluster</taxon>
        <taxon>Candidatus Methanoperedentaceae</taxon>
        <taxon>Candidatus Methanoperedens</taxon>
    </lineage>
</organism>
<feature type="transmembrane region" description="Helical" evidence="7">
    <location>
        <begin position="145"/>
        <end position="164"/>
    </location>
</feature>
<evidence type="ECO:0000256" key="6">
    <source>
        <dbReference type="ARBA" id="ARBA00023136"/>
    </source>
</evidence>
<evidence type="ECO:0000256" key="5">
    <source>
        <dbReference type="ARBA" id="ARBA00022989"/>
    </source>
</evidence>
<evidence type="ECO:0000256" key="4">
    <source>
        <dbReference type="ARBA" id="ARBA00022692"/>
    </source>
</evidence>
<proteinExistence type="predicted"/>
<dbReference type="PANTHER" id="PTHR34229">
    <property type="entry name" value="METAL TRANSPORT PROTEIN HI_1621-RELATED"/>
    <property type="match status" value="1"/>
</dbReference>
<dbReference type="PATRIC" id="fig|1392998.3.peg.225"/>
<feature type="transmembrane region" description="Helical" evidence="7">
    <location>
        <begin position="105"/>
        <end position="125"/>
    </location>
</feature>
<dbReference type="InterPro" id="IPR002751">
    <property type="entry name" value="CbiM/NikMN"/>
</dbReference>
<dbReference type="Proteomes" id="UP000027153">
    <property type="component" value="Unassembled WGS sequence"/>
</dbReference>
<dbReference type="NCBIfam" id="NF008873">
    <property type="entry name" value="PRK11909.1"/>
    <property type="match status" value="1"/>
</dbReference>
<feature type="transmembrane region" description="Helical" evidence="7">
    <location>
        <begin position="40"/>
        <end position="61"/>
    </location>
</feature>
<evidence type="ECO:0000256" key="3">
    <source>
        <dbReference type="ARBA" id="ARBA00022475"/>
    </source>
</evidence>
<evidence type="ECO:0000256" key="2">
    <source>
        <dbReference type="ARBA" id="ARBA00022448"/>
    </source>
</evidence>
<keyword evidence="2" id="KW-0813">Transport</keyword>
<feature type="transmembrane region" description="Helical" evidence="7">
    <location>
        <begin position="6"/>
        <end position="28"/>
    </location>
</feature>
<keyword evidence="9" id="KW-1185">Reference proteome</keyword>
<sequence length="238" mass="25327">MHIPDGYLGPITWGALWLVMIPVWIIAARKLKKDLKTKNVPLLAMGAAFSFVIMMFNIPVLGGSTGHAVGGTLIAIVLGPWAALIAISIVLIIQAFFFGDGGITAIAAESFVLGLILPFVGYYVYRLISTNADISSSRQWIGAGIGSYIGINTAAVVAGILLGLQPILHPAVEGKFQYFMYPISISVPAMAIEHLVLFGFVEAIVTLSVVRYLQQTDPSLLRIQTKAVSIEKAGGVSA</sequence>
<dbReference type="OrthoDB" id="71235at2157"/>
<comment type="subcellular location">
    <subcellularLocation>
        <location evidence="1">Cell membrane</location>
        <topology evidence="1">Multi-pass membrane protein</topology>
    </subcellularLocation>
</comment>
<reference evidence="8 9" key="1">
    <citation type="journal article" date="2013" name="Nature">
        <title>Anaerobic oxidation of methane coupled to nitrate reduction in a novel archaeal lineage.</title>
        <authorList>
            <person name="Haroon M.F."/>
            <person name="Hu S."/>
            <person name="Shi Y."/>
            <person name="Imelfort M."/>
            <person name="Keller J."/>
            <person name="Hugenholtz P."/>
            <person name="Yuan Z."/>
            <person name="Tyson G.W."/>
        </authorList>
    </citation>
    <scope>NUCLEOTIDE SEQUENCE [LARGE SCALE GENOMIC DNA]</scope>
    <source>
        <strain evidence="8 9">ANME-2d</strain>
    </source>
</reference>
<feature type="transmembrane region" description="Helical" evidence="7">
    <location>
        <begin position="73"/>
        <end position="98"/>
    </location>
</feature>
<protein>
    <submittedName>
        <fullName evidence="8">ABC-type Co2+ transport system, permease component</fullName>
    </submittedName>
</protein>